<dbReference type="AlphaFoldDB" id="A0A381WJ61"/>
<name>A0A381WJ61_9ZZZZ</name>
<accession>A0A381WJ61</accession>
<keyword evidence="1" id="KW-0472">Membrane</keyword>
<feature type="transmembrane region" description="Helical" evidence="1">
    <location>
        <begin position="126"/>
        <end position="152"/>
    </location>
</feature>
<evidence type="ECO:0000313" key="2">
    <source>
        <dbReference type="EMBL" id="SVA52331.1"/>
    </source>
</evidence>
<gene>
    <name evidence="2" type="ORF">METZ01_LOCUS105185</name>
</gene>
<protein>
    <recommendedName>
        <fullName evidence="3">Glycosyltransferase 2-like domain-containing protein</fullName>
    </recommendedName>
</protein>
<evidence type="ECO:0000256" key="1">
    <source>
        <dbReference type="SAM" id="Phobius"/>
    </source>
</evidence>
<keyword evidence="1" id="KW-0812">Transmembrane</keyword>
<dbReference type="EMBL" id="UINC01011924">
    <property type="protein sequence ID" value="SVA52331.1"/>
    <property type="molecule type" value="Genomic_DNA"/>
</dbReference>
<feature type="transmembrane region" description="Helical" evidence="1">
    <location>
        <begin position="179"/>
        <end position="200"/>
    </location>
</feature>
<evidence type="ECO:0008006" key="3">
    <source>
        <dbReference type="Google" id="ProtNLM"/>
    </source>
</evidence>
<feature type="non-terminal residue" evidence="2">
    <location>
        <position position="1"/>
    </location>
</feature>
<reference evidence="2" key="1">
    <citation type="submission" date="2018-05" db="EMBL/GenBank/DDBJ databases">
        <authorList>
            <person name="Lanie J.A."/>
            <person name="Ng W.-L."/>
            <person name="Kazmierczak K.M."/>
            <person name="Andrzejewski T.M."/>
            <person name="Davidsen T.M."/>
            <person name="Wayne K.J."/>
            <person name="Tettelin H."/>
            <person name="Glass J.I."/>
            <person name="Rusch D."/>
            <person name="Podicherti R."/>
            <person name="Tsui H.-C.T."/>
            <person name="Winkler M.E."/>
        </authorList>
    </citation>
    <scope>NUCLEOTIDE SEQUENCE</scope>
</reference>
<proteinExistence type="predicted"/>
<organism evidence="2">
    <name type="scientific">marine metagenome</name>
    <dbReference type="NCBI Taxonomy" id="408172"/>
    <lineage>
        <taxon>unclassified sequences</taxon>
        <taxon>metagenomes</taxon>
        <taxon>ecological metagenomes</taxon>
    </lineage>
</organism>
<keyword evidence="1" id="KW-1133">Transmembrane helix</keyword>
<sequence length="211" mass="24126">RDTDPQCRMVLGSRRIQAAPRWRAAAIITGIRERECVEGQWGRFDLIPSLLDRQLWAGVGGFRDWRAGEDLDFMERLALLPPRILTAPLAEAVWDLAVDRRRVFQKWRTYEYHNAVHGNSWHRPVFLWNSLGGALAATATVVIGLPGLLFLLSPHVLRSAVRYRRHCWRGDDEVTGDPWVFLQAVAASIFADVATFLGYLDFRLGRLSQEF</sequence>